<dbReference type="InterPro" id="IPR011042">
    <property type="entry name" value="6-blade_b-propeller_TolB-like"/>
</dbReference>
<dbReference type="SUPFAM" id="SSF101898">
    <property type="entry name" value="NHL repeat"/>
    <property type="match status" value="1"/>
</dbReference>
<dbReference type="GO" id="GO:0061630">
    <property type="term" value="F:ubiquitin protein ligase activity"/>
    <property type="evidence" value="ECO:0007669"/>
    <property type="project" value="TreeGrafter"/>
</dbReference>
<evidence type="ECO:0000256" key="1">
    <source>
        <dbReference type="ARBA" id="ARBA00022737"/>
    </source>
</evidence>
<dbReference type="InterPro" id="IPR001258">
    <property type="entry name" value="NHL_repeat"/>
</dbReference>
<evidence type="ECO:0000313" key="2">
    <source>
        <dbReference type="EMBL" id="EKC36986.1"/>
    </source>
</evidence>
<proteinExistence type="predicted"/>
<dbReference type="Gene3D" id="2.120.10.30">
    <property type="entry name" value="TolB, C-terminal domain"/>
    <property type="match status" value="1"/>
</dbReference>
<dbReference type="AlphaFoldDB" id="K1RRC8"/>
<accession>K1RRC8</accession>
<dbReference type="PANTHER" id="PTHR24104">
    <property type="entry name" value="E3 UBIQUITIN-PROTEIN LIGASE NHLRC1-RELATED"/>
    <property type="match status" value="1"/>
</dbReference>
<reference evidence="2" key="1">
    <citation type="journal article" date="2012" name="Nature">
        <title>The oyster genome reveals stress adaptation and complexity of shell formation.</title>
        <authorList>
            <person name="Zhang G."/>
            <person name="Fang X."/>
            <person name="Guo X."/>
            <person name="Li L."/>
            <person name="Luo R."/>
            <person name="Xu F."/>
            <person name="Yang P."/>
            <person name="Zhang L."/>
            <person name="Wang X."/>
            <person name="Qi H."/>
            <person name="Xiong Z."/>
            <person name="Que H."/>
            <person name="Xie Y."/>
            <person name="Holland P.W."/>
            <person name="Paps J."/>
            <person name="Zhu Y."/>
            <person name="Wu F."/>
            <person name="Chen Y."/>
            <person name="Wang J."/>
            <person name="Peng C."/>
            <person name="Meng J."/>
            <person name="Yang L."/>
            <person name="Liu J."/>
            <person name="Wen B."/>
            <person name="Zhang N."/>
            <person name="Huang Z."/>
            <person name="Zhu Q."/>
            <person name="Feng Y."/>
            <person name="Mount A."/>
            <person name="Hedgecock D."/>
            <person name="Xu Z."/>
            <person name="Liu Y."/>
            <person name="Domazet-Loso T."/>
            <person name="Du Y."/>
            <person name="Sun X."/>
            <person name="Zhang S."/>
            <person name="Liu B."/>
            <person name="Cheng P."/>
            <person name="Jiang X."/>
            <person name="Li J."/>
            <person name="Fan D."/>
            <person name="Wang W."/>
            <person name="Fu W."/>
            <person name="Wang T."/>
            <person name="Wang B."/>
            <person name="Zhang J."/>
            <person name="Peng Z."/>
            <person name="Li Y."/>
            <person name="Li N."/>
            <person name="Wang J."/>
            <person name="Chen M."/>
            <person name="He Y."/>
            <person name="Tan F."/>
            <person name="Song X."/>
            <person name="Zheng Q."/>
            <person name="Huang R."/>
            <person name="Yang H."/>
            <person name="Du X."/>
            <person name="Chen L."/>
            <person name="Yang M."/>
            <person name="Gaffney P.M."/>
            <person name="Wang S."/>
            <person name="Luo L."/>
            <person name="She Z."/>
            <person name="Ming Y."/>
            <person name="Huang W."/>
            <person name="Zhang S."/>
            <person name="Huang B."/>
            <person name="Zhang Y."/>
            <person name="Qu T."/>
            <person name="Ni P."/>
            <person name="Miao G."/>
            <person name="Wang J."/>
            <person name="Wang Q."/>
            <person name="Steinberg C.E."/>
            <person name="Wang H."/>
            <person name="Li N."/>
            <person name="Qian L."/>
            <person name="Zhang G."/>
            <person name="Li Y."/>
            <person name="Yang H."/>
            <person name="Liu X."/>
            <person name="Wang J."/>
            <person name="Yin Y."/>
            <person name="Wang J."/>
        </authorList>
    </citation>
    <scope>NUCLEOTIDE SEQUENCE [LARGE SCALE GENOMIC DNA]</scope>
    <source>
        <strain evidence="2">05x7-T-G4-1.051#20</strain>
    </source>
</reference>
<keyword evidence="1" id="KW-0677">Repeat</keyword>
<dbReference type="HOGENOM" id="CLU_007742_4_1_1"/>
<sequence length="160" mass="18399">MHNDAKTQSRVVRYKDATEIHIIQYDKEGKPLYSGNDGIKYIAENRNKDICVADTRAGKVVVVTQIGSFRFHYSGHLLEAKKMPFKPRGITTDSQRHILISDFDNNCVRILDGDGKFLRYIENVKYPTGLCVDKFDKLFVANFLDGDVQIIRYLKKKPDL</sequence>
<dbReference type="GO" id="GO:0008270">
    <property type="term" value="F:zinc ion binding"/>
    <property type="evidence" value="ECO:0007669"/>
    <property type="project" value="UniProtKB-KW"/>
</dbReference>
<protein>
    <submittedName>
        <fullName evidence="2">Tripartite motif-containing protein 2</fullName>
    </submittedName>
</protein>
<dbReference type="PANTHER" id="PTHR24104:SF25">
    <property type="entry name" value="PROTEIN LIN-41"/>
    <property type="match status" value="1"/>
</dbReference>
<name>K1RRC8_MAGGI</name>
<dbReference type="InParanoid" id="K1RRC8"/>
<organism evidence="2">
    <name type="scientific">Magallana gigas</name>
    <name type="common">Pacific oyster</name>
    <name type="synonym">Crassostrea gigas</name>
    <dbReference type="NCBI Taxonomy" id="29159"/>
    <lineage>
        <taxon>Eukaryota</taxon>
        <taxon>Metazoa</taxon>
        <taxon>Spiralia</taxon>
        <taxon>Lophotrochozoa</taxon>
        <taxon>Mollusca</taxon>
        <taxon>Bivalvia</taxon>
        <taxon>Autobranchia</taxon>
        <taxon>Pteriomorphia</taxon>
        <taxon>Ostreida</taxon>
        <taxon>Ostreoidea</taxon>
        <taxon>Ostreidae</taxon>
        <taxon>Magallana</taxon>
    </lineage>
</organism>
<dbReference type="GO" id="GO:0000209">
    <property type="term" value="P:protein polyubiquitination"/>
    <property type="evidence" value="ECO:0007669"/>
    <property type="project" value="TreeGrafter"/>
</dbReference>
<dbReference type="PROSITE" id="PS51125">
    <property type="entry name" value="NHL"/>
    <property type="match status" value="1"/>
</dbReference>
<dbReference type="GO" id="GO:0043161">
    <property type="term" value="P:proteasome-mediated ubiquitin-dependent protein catabolic process"/>
    <property type="evidence" value="ECO:0007669"/>
    <property type="project" value="TreeGrafter"/>
</dbReference>
<dbReference type="InterPro" id="IPR050952">
    <property type="entry name" value="TRIM-NHL_E3_ligases"/>
</dbReference>
<gene>
    <name evidence="2" type="ORF">CGI_10006148</name>
</gene>
<dbReference type="Pfam" id="PF01436">
    <property type="entry name" value="NHL"/>
    <property type="match status" value="1"/>
</dbReference>
<dbReference type="EMBL" id="JH817939">
    <property type="protein sequence ID" value="EKC36986.1"/>
    <property type="molecule type" value="Genomic_DNA"/>
</dbReference>